<reference evidence="1 2" key="1">
    <citation type="journal article" date="2013" name="Front. Plant Sci.">
        <title>The Reference Genome of the Halophytic Plant Eutrema salsugineum.</title>
        <authorList>
            <person name="Yang R."/>
            <person name="Jarvis D.E."/>
            <person name="Chen H."/>
            <person name="Beilstein M.A."/>
            <person name="Grimwood J."/>
            <person name="Jenkins J."/>
            <person name="Shu S."/>
            <person name="Prochnik S."/>
            <person name="Xin M."/>
            <person name="Ma C."/>
            <person name="Schmutz J."/>
            <person name="Wing R.A."/>
            <person name="Mitchell-Olds T."/>
            <person name="Schumaker K.S."/>
            <person name="Wang X."/>
        </authorList>
    </citation>
    <scope>NUCLEOTIDE SEQUENCE [LARGE SCALE GENOMIC DNA]</scope>
</reference>
<dbReference type="eggNOG" id="KOG1211">
    <property type="taxonomic scope" value="Eukaryota"/>
</dbReference>
<dbReference type="EMBL" id="KI517385">
    <property type="protein sequence ID" value="ESQ52297.1"/>
    <property type="molecule type" value="Genomic_DNA"/>
</dbReference>
<keyword evidence="2" id="KW-1185">Reference proteome</keyword>
<gene>
    <name evidence="1" type="ORF">EUTSA_v10017423mg</name>
</gene>
<sequence>MLEAPLIGSSIVDSPKKNNGMTEIFRNTVIPEEPMFRPEFPSQKSELDVVIVGEDESPIDRLETALKCLPQYDPSWIKQRIKNKELQYLESWIGHLISNKELQYLESWIKQRMQSSSSSSSLPQML</sequence>
<accession>V4MAX7</accession>
<proteinExistence type="predicted"/>
<dbReference type="OrthoDB" id="1709869at2759"/>
<evidence type="ECO:0000313" key="2">
    <source>
        <dbReference type="Proteomes" id="UP000030689"/>
    </source>
</evidence>
<dbReference type="Gramene" id="ESQ52296">
    <property type="protein sequence ID" value="ESQ52296"/>
    <property type="gene ID" value="EUTSA_v10017423mg"/>
</dbReference>
<dbReference type="AlphaFoldDB" id="V4MAX7"/>
<protein>
    <submittedName>
        <fullName evidence="1">Uncharacterized protein</fullName>
    </submittedName>
</protein>
<dbReference type="Gramene" id="ESQ52297">
    <property type="protein sequence ID" value="ESQ52297"/>
    <property type="gene ID" value="EUTSA_v10017423mg"/>
</dbReference>
<dbReference type="EMBL" id="KI517385">
    <property type="protein sequence ID" value="ESQ52296.1"/>
    <property type="molecule type" value="Genomic_DNA"/>
</dbReference>
<organism evidence="1 2">
    <name type="scientific">Eutrema salsugineum</name>
    <name type="common">Saltwater cress</name>
    <name type="synonym">Sisymbrium salsugineum</name>
    <dbReference type="NCBI Taxonomy" id="72664"/>
    <lineage>
        <taxon>Eukaryota</taxon>
        <taxon>Viridiplantae</taxon>
        <taxon>Streptophyta</taxon>
        <taxon>Embryophyta</taxon>
        <taxon>Tracheophyta</taxon>
        <taxon>Spermatophyta</taxon>
        <taxon>Magnoliopsida</taxon>
        <taxon>eudicotyledons</taxon>
        <taxon>Gunneridae</taxon>
        <taxon>Pentapetalae</taxon>
        <taxon>rosids</taxon>
        <taxon>malvids</taxon>
        <taxon>Brassicales</taxon>
        <taxon>Brassicaceae</taxon>
        <taxon>Eutremeae</taxon>
        <taxon>Eutrema</taxon>
    </lineage>
</organism>
<evidence type="ECO:0000313" key="1">
    <source>
        <dbReference type="EMBL" id="ESQ52297.1"/>
    </source>
</evidence>
<dbReference type="STRING" id="72664.V4MAX7"/>
<dbReference type="Proteomes" id="UP000030689">
    <property type="component" value="Unassembled WGS sequence"/>
</dbReference>
<name>V4MAX7_EUTSA</name>
<dbReference type="KEGG" id="eus:EUTSA_v10017423mg"/>